<sequence length="105" mass="12076">MFDISTINKRYFNISISVTNDEGKELDISLDVEPPKIKTLKKIIVLSKDKDDENAMSEAITLILNKNKTGFKVPNEIIENLDTDQYKAILKEYTSWLKEVKNNPN</sequence>
<name>A0A318XZS0_9FIRM</name>
<dbReference type="OrthoDB" id="1739576at2"/>
<gene>
    <name evidence="1" type="ORF">LY28_01349</name>
</gene>
<proteinExistence type="predicted"/>
<comment type="caution">
    <text evidence="1">The sequence shown here is derived from an EMBL/GenBank/DDBJ whole genome shotgun (WGS) entry which is preliminary data.</text>
</comment>
<evidence type="ECO:0000313" key="2">
    <source>
        <dbReference type="Proteomes" id="UP000248132"/>
    </source>
</evidence>
<organism evidence="1 2">
    <name type="scientific">Ruminiclostridium sufflavum DSM 19573</name>
    <dbReference type="NCBI Taxonomy" id="1121337"/>
    <lineage>
        <taxon>Bacteria</taxon>
        <taxon>Bacillati</taxon>
        <taxon>Bacillota</taxon>
        <taxon>Clostridia</taxon>
        <taxon>Eubacteriales</taxon>
        <taxon>Oscillospiraceae</taxon>
        <taxon>Ruminiclostridium</taxon>
    </lineage>
</organism>
<keyword evidence="2" id="KW-1185">Reference proteome</keyword>
<evidence type="ECO:0000313" key="1">
    <source>
        <dbReference type="EMBL" id="PYG88500.1"/>
    </source>
</evidence>
<dbReference type="Proteomes" id="UP000248132">
    <property type="component" value="Unassembled WGS sequence"/>
</dbReference>
<accession>A0A318XZS0</accession>
<reference evidence="1 2" key="1">
    <citation type="submission" date="2018-06" db="EMBL/GenBank/DDBJ databases">
        <title>Genomic Encyclopedia of Type Strains, Phase I: the one thousand microbial genomes (KMG-I) project.</title>
        <authorList>
            <person name="Kyrpides N."/>
        </authorList>
    </citation>
    <scope>NUCLEOTIDE SEQUENCE [LARGE SCALE GENOMIC DNA]</scope>
    <source>
        <strain evidence="1 2">DSM 19573</strain>
    </source>
</reference>
<dbReference type="EMBL" id="QKMR01000006">
    <property type="protein sequence ID" value="PYG88500.1"/>
    <property type="molecule type" value="Genomic_DNA"/>
</dbReference>
<evidence type="ECO:0008006" key="3">
    <source>
        <dbReference type="Google" id="ProtNLM"/>
    </source>
</evidence>
<protein>
    <recommendedName>
        <fullName evidence="3">Phage protein</fullName>
    </recommendedName>
</protein>
<dbReference type="RefSeq" id="WP_110461395.1">
    <property type="nucleotide sequence ID" value="NZ_QKMR01000006.1"/>
</dbReference>
<dbReference type="AlphaFoldDB" id="A0A318XZS0"/>